<evidence type="ECO:0000256" key="7">
    <source>
        <dbReference type="ARBA" id="ARBA00023224"/>
    </source>
</evidence>
<feature type="domain" description="Methyl-accepting transducer" evidence="12">
    <location>
        <begin position="386"/>
        <end position="630"/>
    </location>
</feature>
<dbReference type="Gene3D" id="1.10.287.950">
    <property type="entry name" value="Methyl-accepting chemotaxis protein"/>
    <property type="match status" value="1"/>
</dbReference>
<dbReference type="PROSITE" id="PS50111">
    <property type="entry name" value="CHEMOTAXIS_TRANSDUC_2"/>
    <property type="match status" value="1"/>
</dbReference>
<reference evidence="14 15" key="1">
    <citation type="submission" date="2019-08" db="EMBL/GenBank/DDBJ databases">
        <title>In-depth cultivation of the pig gut microbiome towards novel bacterial diversity and tailored functional studies.</title>
        <authorList>
            <person name="Wylensek D."/>
            <person name="Hitch T.C.A."/>
            <person name="Clavel T."/>
        </authorList>
    </citation>
    <scope>NUCLEOTIDE SEQUENCE [LARGE SCALE GENOMIC DNA]</scope>
    <source>
        <strain evidence="14 15">Med78-601-WT-4W-RMD-3</strain>
    </source>
</reference>
<evidence type="ECO:0000256" key="1">
    <source>
        <dbReference type="ARBA" id="ARBA00004651"/>
    </source>
</evidence>
<dbReference type="GO" id="GO:0005886">
    <property type="term" value="C:plasma membrane"/>
    <property type="evidence" value="ECO:0007669"/>
    <property type="project" value="UniProtKB-SubCell"/>
</dbReference>
<evidence type="ECO:0000256" key="2">
    <source>
        <dbReference type="ARBA" id="ARBA00022475"/>
    </source>
</evidence>
<proteinExistence type="inferred from homology"/>
<dbReference type="GO" id="GO:0006935">
    <property type="term" value="P:chemotaxis"/>
    <property type="evidence" value="ECO:0007669"/>
    <property type="project" value="UniProtKB-KW"/>
</dbReference>
<dbReference type="InterPro" id="IPR029151">
    <property type="entry name" value="Sensor-like_sf"/>
</dbReference>
<dbReference type="InterPro" id="IPR003660">
    <property type="entry name" value="HAMP_dom"/>
</dbReference>
<feature type="coiled-coil region" evidence="10">
    <location>
        <begin position="636"/>
        <end position="663"/>
    </location>
</feature>
<dbReference type="Proteomes" id="UP000462760">
    <property type="component" value="Unassembled WGS sequence"/>
</dbReference>
<dbReference type="SMART" id="SM00283">
    <property type="entry name" value="MA"/>
    <property type="match status" value="1"/>
</dbReference>
<comment type="caution">
    <text evidence="14">The sequence shown here is derived from an EMBL/GenBank/DDBJ whole genome shotgun (WGS) entry which is preliminary data.</text>
</comment>
<dbReference type="Gene3D" id="1.10.8.500">
    <property type="entry name" value="HAMP domain in histidine kinase"/>
    <property type="match status" value="1"/>
</dbReference>
<dbReference type="Pfam" id="PF02743">
    <property type="entry name" value="dCache_1"/>
    <property type="match status" value="1"/>
</dbReference>
<keyword evidence="3" id="KW-0145">Chemotaxis</keyword>
<comment type="similarity">
    <text evidence="8">Belongs to the methyl-accepting chemotaxis (MCP) protein family.</text>
</comment>
<dbReference type="InterPro" id="IPR033479">
    <property type="entry name" value="dCache_1"/>
</dbReference>
<keyword evidence="6 11" id="KW-0472">Membrane</keyword>
<name>A0A844FGZ6_9FIRM</name>
<sequence>MKLKNKMILFTVLVCILSILSISIINYMVSIKKLESEVGEKVQLEATSIAKDIDKWMAIQKDSLYEVIESMVINNNFEYDFAYNYLKEASERNPGNLYCMAFSDKYFIDGSGWIPESSYDPTSRDWYVEAIDSDDFYISEPYVDAMTGDMVITISKAFKALDGKKGVISTDIQIDYLVDLVSSVNLGKGSYAFLIDERGNIVTHLNEEFKPQEDKSFNIGDIVNGKLKNIVEKEKLDIKNRKVKDYDGIDRFFFFENVEESNWKVGVGVATNYVLGNINQAIKYTIIAALIVLIISIAISTYISNSITQPIINTVTIAENIGNLELLDKIDEKELNRKDEIGEMYNSFQNIITKLKIFMKDMEGSIHTNHQVYEETMDKLNFLVNQAEDTSATTEELSAGMEETSSSAISINESVSEVDKAISSFAENVEEGASTADEISTKAETLHSQFVQAKNSTMNLYANTKEEIKEAIQSSKEVEKINILSNSILEISEQTGLLSLNAAIEAARAGESGRGFAVVAEEIGKLAENSNETVEEIQIVTENITKAVSKLIKNTTKLIDFLEKDIMGDYEMMVEAVEEYKNDGSSLNNIISDLSATSEELSATISEISTSIKEISTTVEESTISTTNIAHMNVNIVEAIQNINDIMEKNKEVSNKLEEIVSQVKF</sequence>
<organism evidence="14 15">
    <name type="scientific">Anaerosalibacter bizertensis</name>
    <dbReference type="NCBI Taxonomy" id="932217"/>
    <lineage>
        <taxon>Bacteria</taxon>
        <taxon>Bacillati</taxon>
        <taxon>Bacillota</taxon>
        <taxon>Tissierellia</taxon>
        <taxon>Tissierellales</taxon>
        <taxon>Sporanaerobacteraceae</taxon>
        <taxon>Anaerosalibacter</taxon>
    </lineage>
</organism>
<dbReference type="OrthoDB" id="1704138at2"/>
<evidence type="ECO:0000256" key="5">
    <source>
        <dbReference type="ARBA" id="ARBA00022989"/>
    </source>
</evidence>
<evidence type="ECO:0000256" key="11">
    <source>
        <dbReference type="SAM" id="Phobius"/>
    </source>
</evidence>
<evidence type="ECO:0000259" key="12">
    <source>
        <dbReference type="PROSITE" id="PS50111"/>
    </source>
</evidence>
<gene>
    <name evidence="14" type="ORF">FYJ27_05685</name>
</gene>
<evidence type="ECO:0000256" key="3">
    <source>
        <dbReference type="ARBA" id="ARBA00022500"/>
    </source>
</evidence>
<keyword evidence="2" id="KW-1003">Cell membrane</keyword>
<dbReference type="InterPro" id="IPR004089">
    <property type="entry name" value="MCPsignal_dom"/>
</dbReference>
<feature type="domain" description="HAMP" evidence="13">
    <location>
        <begin position="305"/>
        <end position="360"/>
    </location>
</feature>
<comment type="subcellular location">
    <subcellularLocation>
        <location evidence="1">Cell membrane</location>
        <topology evidence="1">Multi-pass membrane protein</topology>
    </subcellularLocation>
</comment>
<dbReference type="Gene3D" id="3.30.450.20">
    <property type="entry name" value="PAS domain"/>
    <property type="match status" value="2"/>
</dbReference>
<dbReference type="PANTHER" id="PTHR32089:SF112">
    <property type="entry name" value="LYSOZYME-LIKE PROTEIN-RELATED"/>
    <property type="match status" value="1"/>
</dbReference>
<dbReference type="CDD" id="cd18774">
    <property type="entry name" value="PDC2_HK_sensor"/>
    <property type="match status" value="1"/>
</dbReference>
<feature type="transmembrane region" description="Helical" evidence="11">
    <location>
        <begin position="7"/>
        <end position="29"/>
    </location>
</feature>
<keyword evidence="10" id="KW-0175">Coiled coil</keyword>
<protein>
    <submittedName>
        <fullName evidence="14">HAMP domain-containing protein</fullName>
    </submittedName>
</protein>
<dbReference type="SUPFAM" id="SSF103190">
    <property type="entry name" value="Sensory domain-like"/>
    <property type="match status" value="1"/>
</dbReference>
<dbReference type="RefSeq" id="WP_154483901.1">
    <property type="nucleotide sequence ID" value="NZ_VULR01000006.1"/>
</dbReference>
<evidence type="ECO:0000256" key="8">
    <source>
        <dbReference type="ARBA" id="ARBA00029447"/>
    </source>
</evidence>
<evidence type="ECO:0000259" key="13">
    <source>
        <dbReference type="PROSITE" id="PS50885"/>
    </source>
</evidence>
<accession>A0A844FGZ6</accession>
<evidence type="ECO:0000313" key="15">
    <source>
        <dbReference type="Proteomes" id="UP000462760"/>
    </source>
</evidence>
<evidence type="ECO:0000256" key="6">
    <source>
        <dbReference type="ARBA" id="ARBA00023136"/>
    </source>
</evidence>
<evidence type="ECO:0000313" key="14">
    <source>
        <dbReference type="EMBL" id="MSS43222.1"/>
    </source>
</evidence>
<dbReference type="PANTHER" id="PTHR32089">
    <property type="entry name" value="METHYL-ACCEPTING CHEMOTAXIS PROTEIN MCPB"/>
    <property type="match status" value="1"/>
</dbReference>
<evidence type="ECO:0000256" key="10">
    <source>
        <dbReference type="SAM" id="Coils"/>
    </source>
</evidence>
<dbReference type="AlphaFoldDB" id="A0A844FGZ6"/>
<dbReference type="GO" id="GO:0007165">
    <property type="term" value="P:signal transduction"/>
    <property type="evidence" value="ECO:0007669"/>
    <property type="project" value="UniProtKB-KW"/>
</dbReference>
<keyword evidence="5 11" id="KW-1133">Transmembrane helix</keyword>
<dbReference type="CDD" id="cd18773">
    <property type="entry name" value="PDC1_HK_sensor"/>
    <property type="match status" value="1"/>
</dbReference>
<evidence type="ECO:0000256" key="9">
    <source>
        <dbReference type="PROSITE-ProRule" id="PRU00284"/>
    </source>
</evidence>
<keyword evidence="4 11" id="KW-0812">Transmembrane</keyword>
<dbReference type="Pfam" id="PF00015">
    <property type="entry name" value="MCPsignal"/>
    <property type="match status" value="1"/>
</dbReference>
<dbReference type="SUPFAM" id="SSF58104">
    <property type="entry name" value="Methyl-accepting chemotaxis protein (MCP) signaling domain"/>
    <property type="match status" value="1"/>
</dbReference>
<evidence type="ECO:0000256" key="4">
    <source>
        <dbReference type="ARBA" id="ARBA00022692"/>
    </source>
</evidence>
<keyword evidence="7 9" id="KW-0807">Transducer</keyword>
<dbReference type="PROSITE" id="PS50885">
    <property type="entry name" value="HAMP"/>
    <property type="match status" value="1"/>
</dbReference>
<dbReference type="EMBL" id="VULR01000006">
    <property type="protein sequence ID" value="MSS43222.1"/>
    <property type="molecule type" value="Genomic_DNA"/>
</dbReference>